<feature type="domain" description="FRG" evidence="1">
    <location>
        <begin position="26"/>
        <end position="123"/>
    </location>
</feature>
<proteinExistence type="predicted"/>
<reference evidence="2" key="1">
    <citation type="journal article" date="2018" name="Genome Biol.">
        <title>SKESA: strategic k-mer extension for scrupulous assemblies.</title>
        <authorList>
            <person name="Souvorov A."/>
            <person name="Agarwala R."/>
            <person name="Lipman D.J."/>
        </authorList>
    </citation>
    <scope>NUCLEOTIDE SEQUENCE</scope>
    <source>
        <strain evidence="2">973-77</strain>
    </source>
</reference>
<sequence length="376" mass="42907">MSKISTLHGFMSWVKEIKTATDTGPENVALLYRGHADKNWQLQPSAYRVSPDGTSYRYQEYYLYQEMLRKNPNAFEKDKTIFERLVRMQHNGLPTRLLDLTTSALVALFFACESDNDFDGEVLLFKQVQSLILYPHAIPEQSLAGLERQLPLYQIGRMVRDWLFDFFNIKEGKRCSVVSIDNDYGLLIAESKRLLSITGNSVDPTDLIFLAAILQEVIKKIDNFSDTWHAAISEQNLYLNGASYSEVTLFLVQFQHDFHIKLKSIMNLLSEDIGIKSSSSQGIVLFLARFSTPNFVFPHFNNERIKRQQGLFVIYPPIESQSDGAVKIVPTNRVVIKSTAKKIILDDLASLGITRGYLYPELTEQAAELKKIYPTI</sequence>
<accession>A0A701YZH7</accession>
<name>A0A701YZH7_SALER</name>
<dbReference type="SMART" id="SM00901">
    <property type="entry name" value="FRG"/>
    <property type="match status" value="1"/>
</dbReference>
<dbReference type="Pfam" id="PF08867">
    <property type="entry name" value="FRG"/>
    <property type="match status" value="1"/>
</dbReference>
<dbReference type="EMBL" id="DAAMGL010000012">
    <property type="protein sequence ID" value="HAC6566707.1"/>
    <property type="molecule type" value="Genomic_DNA"/>
</dbReference>
<reference evidence="2" key="2">
    <citation type="submission" date="2018-07" db="EMBL/GenBank/DDBJ databases">
        <authorList>
            <consortium name="NCBI Pathogen Detection Project"/>
        </authorList>
    </citation>
    <scope>NUCLEOTIDE SEQUENCE</scope>
    <source>
        <strain evidence="2">973-77</strain>
    </source>
</reference>
<dbReference type="RefSeq" id="WP_079779676.1">
    <property type="nucleotide sequence ID" value="NZ_MXNZ01000003.1"/>
</dbReference>
<evidence type="ECO:0000313" key="2">
    <source>
        <dbReference type="EMBL" id="HAC6566707.1"/>
    </source>
</evidence>
<protein>
    <submittedName>
        <fullName evidence="2">FRG domain-containing protein</fullName>
    </submittedName>
</protein>
<evidence type="ECO:0000259" key="1">
    <source>
        <dbReference type="SMART" id="SM00901"/>
    </source>
</evidence>
<gene>
    <name evidence="2" type="ORF">G0B48_16320</name>
</gene>
<organism evidence="2">
    <name type="scientific">Salmonella enterica</name>
    <name type="common">Salmonella choleraesuis</name>
    <dbReference type="NCBI Taxonomy" id="28901"/>
    <lineage>
        <taxon>Bacteria</taxon>
        <taxon>Pseudomonadati</taxon>
        <taxon>Pseudomonadota</taxon>
        <taxon>Gammaproteobacteria</taxon>
        <taxon>Enterobacterales</taxon>
        <taxon>Enterobacteriaceae</taxon>
        <taxon>Salmonella</taxon>
    </lineage>
</organism>
<dbReference type="AlphaFoldDB" id="A0A701YZH7"/>
<comment type="caution">
    <text evidence="2">The sequence shown here is derived from an EMBL/GenBank/DDBJ whole genome shotgun (WGS) entry which is preliminary data.</text>
</comment>
<dbReference type="InterPro" id="IPR014966">
    <property type="entry name" value="FRG-dom"/>
</dbReference>